<comment type="caution">
    <text evidence="3">The sequence shown here is derived from an EMBL/GenBank/DDBJ whole genome shotgun (WGS) entry which is preliminary data.</text>
</comment>
<keyword evidence="4" id="KW-1185">Reference proteome</keyword>
<feature type="transmembrane region" description="Helical" evidence="1">
    <location>
        <begin position="202"/>
        <end position="226"/>
    </location>
</feature>
<evidence type="ECO:0000313" key="4">
    <source>
        <dbReference type="Proteomes" id="UP000239504"/>
    </source>
</evidence>
<dbReference type="EMBL" id="PJCH01000017">
    <property type="protein sequence ID" value="PQA85624.1"/>
    <property type="molecule type" value="Genomic_DNA"/>
</dbReference>
<feature type="domain" description="PepSY" evidence="2">
    <location>
        <begin position="109"/>
        <end position="172"/>
    </location>
</feature>
<keyword evidence="1" id="KW-0472">Membrane</keyword>
<sequence>MKLKTWIQRIHLWAGLVFGVQVLLWMASGVVMSWFPIELVRGETSAYTAPLRPLAAETYASPGGVIAQVDGATSVELTRFLGRPVYVTRGPGEAATAIFDASSGDRLTPLSEKDARRVARRDYVGEGEIDRAALVSFPPQEYRGETPVWRIDFDDKRHTRLYISPDTGEVRARRNDIWRLYDFFWMLHIMDYEDRKDFNNPLIMTASAAGLVFALSGIVIVILRLMRGRYGNDLKLLAGRRPGKKTERP</sequence>
<name>A0A2S7JZE8_9PROT</name>
<dbReference type="Proteomes" id="UP000239504">
    <property type="component" value="Unassembled WGS sequence"/>
</dbReference>
<protein>
    <recommendedName>
        <fullName evidence="2">PepSY domain-containing protein</fullName>
    </recommendedName>
</protein>
<feature type="transmembrane region" description="Helical" evidence="1">
    <location>
        <begin position="12"/>
        <end position="35"/>
    </location>
</feature>
<dbReference type="Pfam" id="PF03413">
    <property type="entry name" value="PepSY"/>
    <property type="match status" value="1"/>
</dbReference>
<dbReference type="InterPro" id="IPR005625">
    <property type="entry name" value="PepSY-ass_TM"/>
</dbReference>
<accession>A0A2S7JZE8</accession>
<proteinExistence type="predicted"/>
<dbReference type="PANTHER" id="PTHR34219">
    <property type="entry name" value="IRON-REGULATED INNER MEMBRANE PROTEIN-RELATED"/>
    <property type="match status" value="1"/>
</dbReference>
<dbReference type="InterPro" id="IPR025711">
    <property type="entry name" value="PepSY"/>
</dbReference>
<dbReference type="PANTHER" id="PTHR34219:SF3">
    <property type="entry name" value="BLL7967 PROTEIN"/>
    <property type="match status" value="1"/>
</dbReference>
<keyword evidence="1" id="KW-1133">Transmembrane helix</keyword>
<evidence type="ECO:0000256" key="1">
    <source>
        <dbReference type="SAM" id="Phobius"/>
    </source>
</evidence>
<reference evidence="3 4" key="1">
    <citation type="submission" date="2017-12" db="EMBL/GenBank/DDBJ databases">
        <authorList>
            <person name="Hurst M.R.H."/>
        </authorList>
    </citation>
    <scope>NUCLEOTIDE SEQUENCE [LARGE SCALE GENOMIC DNA]</scope>
    <source>
        <strain evidence="3 4">SY-3-19</strain>
    </source>
</reference>
<dbReference type="AlphaFoldDB" id="A0A2S7JZE8"/>
<evidence type="ECO:0000259" key="2">
    <source>
        <dbReference type="Pfam" id="PF03413"/>
    </source>
</evidence>
<dbReference type="RefSeq" id="WP_104832264.1">
    <property type="nucleotide sequence ID" value="NZ_PJCH01000017.1"/>
</dbReference>
<dbReference type="Pfam" id="PF03929">
    <property type="entry name" value="PepSY_TM"/>
    <property type="match status" value="1"/>
</dbReference>
<organism evidence="3 4">
    <name type="scientific">Hyphococcus luteus</name>
    <dbReference type="NCBI Taxonomy" id="2058213"/>
    <lineage>
        <taxon>Bacteria</taxon>
        <taxon>Pseudomonadati</taxon>
        <taxon>Pseudomonadota</taxon>
        <taxon>Alphaproteobacteria</taxon>
        <taxon>Parvularculales</taxon>
        <taxon>Parvularculaceae</taxon>
        <taxon>Hyphococcus</taxon>
    </lineage>
</organism>
<keyword evidence="1" id="KW-0812">Transmembrane</keyword>
<evidence type="ECO:0000313" key="3">
    <source>
        <dbReference type="EMBL" id="PQA85624.1"/>
    </source>
</evidence>
<gene>
    <name evidence="3" type="ORF">CW354_22085</name>
</gene>
<dbReference type="OrthoDB" id="9806195at2"/>